<dbReference type="AlphaFoldDB" id="A0A512J416"/>
<evidence type="ECO:0008006" key="5">
    <source>
        <dbReference type="Google" id="ProtNLM"/>
    </source>
</evidence>
<dbReference type="OrthoDB" id="9799937at2"/>
<evidence type="ECO:0000313" key="2">
    <source>
        <dbReference type="EMBL" id="GLS62713.1"/>
    </source>
</evidence>
<sequence>MTLIYKICPKTLWRAAEAAGRFTGAPVDRADGYIHLSTAVQARETAARHFAGQDDLLLVSVEADALGPALRYEPSRGGDLFPHLYGDLSLDAVRGVHDLPLGEDGRHVFPEAFPAEDRP</sequence>
<gene>
    <name evidence="2" type="ORF">GCM10007888_10940</name>
    <name evidence="1" type="ORF">MOX02_26370</name>
</gene>
<dbReference type="EMBL" id="BJZU01000049">
    <property type="protein sequence ID" value="GEP04599.1"/>
    <property type="molecule type" value="Genomic_DNA"/>
</dbReference>
<dbReference type="Gene3D" id="3.20.170.20">
    <property type="entry name" value="Protein of unknown function DUF952"/>
    <property type="match status" value="1"/>
</dbReference>
<comment type="caution">
    <text evidence="1">The sequence shown here is derived from an EMBL/GenBank/DDBJ whole genome shotgun (WGS) entry which is preliminary data.</text>
</comment>
<evidence type="ECO:0000313" key="4">
    <source>
        <dbReference type="Proteomes" id="UP001156856"/>
    </source>
</evidence>
<reference evidence="1 3" key="3">
    <citation type="submission" date="2019-07" db="EMBL/GenBank/DDBJ databases">
        <title>Whole genome shotgun sequence of Methylobacterium oxalidis NBRC 107715.</title>
        <authorList>
            <person name="Hosoyama A."/>
            <person name="Uohara A."/>
            <person name="Ohji S."/>
            <person name="Ichikawa N."/>
        </authorList>
    </citation>
    <scope>NUCLEOTIDE SEQUENCE [LARGE SCALE GENOMIC DNA]</scope>
    <source>
        <strain evidence="1 3">NBRC 107715</strain>
    </source>
</reference>
<dbReference type="EMBL" id="BSPK01000016">
    <property type="protein sequence ID" value="GLS62713.1"/>
    <property type="molecule type" value="Genomic_DNA"/>
</dbReference>
<accession>A0A512J416</accession>
<dbReference type="SUPFAM" id="SSF56399">
    <property type="entry name" value="ADP-ribosylation"/>
    <property type="match status" value="1"/>
</dbReference>
<protein>
    <recommendedName>
        <fullName evidence="5">Dihydroorotate dehydrogenase</fullName>
    </recommendedName>
</protein>
<dbReference type="PANTHER" id="PTHR34129:SF1">
    <property type="entry name" value="DUF952 DOMAIN-CONTAINING PROTEIN"/>
    <property type="match status" value="1"/>
</dbReference>
<dbReference type="PANTHER" id="PTHR34129">
    <property type="entry name" value="BLR1139 PROTEIN"/>
    <property type="match status" value="1"/>
</dbReference>
<reference evidence="2" key="4">
    <citation type="submission" date="2023-01" db="EMBL/GenBank/DDBJ databases">
        <title>Draft genome sequence of Methylobacterium oxalidis strain NBRC 107715.</title>
        <authorList>
            <person name="Sun Q."/>
            <person name="Mori K."/>
        </authorList>
    </citation>
    <scope>NUCLEOTIDE SEQUENCE</scope>
    <source>
        <strain evidence="2">NBRC 107715</strain>
    </source>
</reference>
<dbReference type="Proteomes" id="UP001156856">
    <property type="component" value="Unassembled WGS sequence"/>
</dbReference>
<reference evidence="4" key="2">
    <citation type="journal article" date="2019" name="Int. J. Syst. Evol. Microbiol.">
        <title>The Global Catalogue of Microorganisms (GCM) 10K type strain sequencing project: providing services to taxonomists for standard genome sequencing and annotation.</title>
        <authorList>
            <consortium name="The Broad Institute Genomics Platform"/>
            <consortium name="The Broad Institute Genome Sequencing Center for Infectious Disease"/>
            <person name="Wu L."/>
            <person name="Ma J."/>
        </authorList>
    </citation>
    <scope>NUCLEOTIDE SEQUENCE [LARGE SCALE GENOMIC DNA]</scope>
    <source>
        <strain evidence="4">NBRC 107715</strain>
    </source>
</reference>
<reference evidence="2" key="1">
    <citation type="journal article" date="2014" name="Int. J. Syst. Evol. Microbiol.">
        <title>Complete genome of a new Firmicutes species belonging to the dominant human colonic microbiota ('Ruminococcus bicirculans') reveals two chromosomes and a selective capacity to utilize plant glucans.</title>
        <authorList>
            <consortium name="NISC Comparative Sequencing Program"/>
            <person name="Wegmann U."/>
            <person name="Louis P."/>
            <person name="Goesmann A."/>
            <person name="Henrissat B."/>
            <person name="Duncan S.H."/>
            <person name="Flint H.J."/>
        </authorList>
    </citation>
    <scope>NUCLEOTIDE SEQUENCE</scope>
    <source>
        <strain evidence="2">NBRC 107715</strain>
    </source>
</reference>
<organism evidence="1 3">
    <name type="scientific">Methylobacterium oxalidis</name>
    <dbReference type="NCBI Taxonomy" id="944322"/>
    <lineage>
        <taxon>Bacteria</taxon>
        <taxon>Pseudomonadati</taxon>
        <taxon>Pseudomonadota</taxon>
        <taxon>Alphaproteobacteria</taxon>
        <taxon>Hyphomicrobiales</taxon>
        <taxon>Methylobacteriaceae</taxon>
        <taxon>Methylobacterium</taxon>
    </lineage>
</organism>
<proteinExistence type="predicted"/>
<dbReference type="InterPro" id="IPR009297">
    <property type="entry name" value="DUF952"/>
</dbReference>
<evidence type="ECO:0000313" key="3">
    <source>
        <dbReference type="Proteomes" id="UP000321960"/>
    </source>
</evidence>
<dbReference type="Proteomes" id="UP000321960">
    <property type="component" value="Unassembled WGS sequence"/>
</dbReference>
<dbReference type="RefSeq" id="WP_147026220.1">
    <property type="nucleotide sequence ID" value="NZ_BJZU01000049.1"/>
</dbReference>
<evidence type="ECO:0000313" key="1">
    <source>
        <dbReference type="EMBL" id="GEP04599.1"/>
    </source>
</evidence>
<keyword evidence="4" id="KW-1185">Reference proteome</keyword>
<name>A0A512J416_9HYPH</name>
<dbReference type="Pfam" id="PF06108">
    <property type="entry name" value="DUF952"/>
    <property type="match status" value="1"/>
</dbReference>